<evidence type="ECO:0000259" key="8">
    <source>
        <dbReference type="Pfam" id="PF00482"/>
    </source>
</evidence>
<keyword evidence="3" id="KW-1003">Cell membrane</keyword>
<keyword evidence="6 7" id="KW-0472">Membrane</keyword>
<dbReference type="PRINTS" id="PR00812">
    <property type="entry name" value="BCTERIALGSPF"/>
</dbReference>
<feature type="domain" description="Type II secretion system protein GspF" evidence="8">
    <location>
        <begin position="67"/>
        <end position="189"/>
    </location>
</feature>
<evidence type="ECO:0000256" key="1">
    <source>
        <dbReference type="ARBA" id="ARBA00004651"/>
    </source>
</evidence>
<keyword evidence="4 7" id="KW-0812">Transmembrane</keyword>
<organism evidence="9">
    <name type="scientific">Rheinheimera sp. BAL341</name>
    <dbReference type="NCBI Taxonomy" id="1708203"/>
    <lineage>
        <taxon>Bacteria</taxon>
        <taxon>Pseudomonadati</taxon>
        <taxon>Pseudomonadota</taxon>
        <taxon>Gammaproteobacteria</taxon>
        <taxon>Chromatiales</taxon>
        <taxon>Chromatiaceae</taxon>
        <taxon>Rheinheimera</taxon>
    </lineage>
</organism>
<dbReference type="PANTHER" id="PTHR30012">
    <property type="entry name" value="GENERAL SECRETION PATHWAY PROTEIN"/>
    <property type="match status" value="1"/>
</dbReference>
<evidence type="ECO:0000256" key="2">
    <source>
        <dbReference type="ARBA" id="ARBA00005745"/>
    </source>
</evidence>
<feature type="transmembrane region" description="Helical" evidence="7">
    <location>
        <begin position="218"/>
        <end position="236"/>
    </location>
</feature>
<keyword evidence="5 7" id="KW-1133">Transmembrane helix</keyword>
<evidence type="ECO:0000256" key="6">
    <source>
        <dbReference type="ARBA" id="ARBA00023136"/>
    </source>
</evidence>
<feature type="transmembrane region" description="Helical" evidence="7">
    <location>
        <begin position="371"/>
        <end position="394"/>
    </location>
</feature>
<dbReference type="EMBL" id="CAAJGR010000034">
    <property type="protein sequence ID" value="VHO06536.1"/>
    <property type="molecule type" value="Genomic_DNA"/>
</dbReference>
<dbReference type="Gene3D" id="1.20.81.30">
    <property type="entry name" value="Type II secretion system (T2SS), domain F"/>
    <property type="match status" value="2"/>
</dbReference>
<dbReference type="GO" id="GO:0005886">
    <property type="term" value="C:plasma membrane"/>
    <property type="evidence" value="ECO:0007669"/>
    <property type="project" value="UniProtKB-SubCell"/>
</dbReference>
<dbReference type="InterPro" id="IPR018076">
    <property type="entry name" value="T2SS_GspF_dom"/>
</dbReference>
<feature type="transmembrane region" description="Helical" evidence="7">
    <location>
        <begin position="165"/>
        <end position="188"/>
    </location>
</feature>
<dbReference type="InterPro" id="IPR042094">
    <property type="entry name" value="T2SS_GspF_sf"/>
</dbReference>
<dbReference type="InterPro" id="IPR003004">
    <property type="entry name" value="GspF/PilC"/>
</dbReference>
<evidence type="ECO:0000256" key="7">
    <source>
        <dbReference type="SAM" id="Phobius"/>
    </source>
</evidence>
<evidence type="ECO:0000256" key="3">
    <source>
        <dbReference type="ARBA" id="ARBA00022475"/>
    </source>
</evidence>
<comment type="similarity">
    <text evidence="2">Belongs to the GSP F family.</text>
</comment>
<comment type="subcellular location">
    <subcellularLocation>
        <location evidence="1">Cell membrane</location>
        <topology evidence="1">Multi-pass membrane protein</topology>
    </subcellularLocation>
</comment>
<gene>
    <name evidence="9" type="ORF">BAL341_3550</name>
</gene>
<feature type="domain" description="Type II secretion system protein GspF" evidence="8">
    <location>
        <begin position="271"/>
        <end position="389"/>
    </location>
</feature>
<proteinExistence type="inferred from homology"/>
<dbReference type="Pfam" id="PF00482">
    <property type="entry name" value="T2SSF"/>
    <property type="match status" value="2"/>
</dbReference>
<evidence type="ECO:0000313" key="9">
    <source>
        <dbReference type="EMBL" id="VHO06536.1"/>
    </source>
</evidence>
<dbReference type="AlphaFoldDB" id="A0A486XXI2"/>
<dbReference type="PANTHER" id="PTHR30012:SF0">
    <property type="entry name" value="TYPE II SECRETION SYSTEM PROTEIN F-RELATED"/>
    <property type="match status" value="1"/>
</dbReference>
<reference evidence="9" key="1">
    <citation type="submission" date="2019-04" db="EMBL/GenBank/DDBJ databases">
        <authorList>
            <person name="Brambilla D."/>
        </authorList>
    </citation>
    <scope>NUCLEOTIDE SEQUENCE</scope>
    <source>
        <strain evidence="9">BAL1</strain>
    </source>
</reference>
<accession>A0A486XXI2</accession>
<name>A0A486XXI2_9GAMM</name>
<evidence type="ECO:0000256" key="4">
    <source>
        <dbReference type="ARBA" id="ARBA00022692"/>
    </source>
</evidence>
<protein>
    <submittedName>
        <fullName evidence="9">General secretion pathway protein F</fullName>
    </submittedName>
</protein>
<evidence type="ECO:0000256" key="5">
    <source>
        <dbReference type="ARBA" id="ARBA00022989"/>
    </source>
</evidence>
<sequence length="399" mass="44538">MPRYKYSAYNNSGVKQQGELEAQSEQEARKRISEDNLLLVEITEKSANQSSDIFTSDRLQLKDVEFFTSELALLLKSGLRIDKGLGILKQNVQRPVLLDFLNNVLNNLKQGKALSEVLEQYPVFGSLYTGLVKIAEETGDLTGVFSRLSQELKYQLDLNAKVKQALVYPSVILAVCVMALAFIFNFVVPNLTSLFHDQQTLPGYTVALLAVSSFMQNYQLYVLVVLVGLVVFIWHARHQPQMQQLFSAAREHLPVVSSSNLLVERIRFNAALATMLASGVAIDRALRLATNTLRTHSLRHEVTLAAEHVKRGQGLAKSLSETRLYPPYFAALLAIGEESGELAQVFHEIAERSRNIFYAWVTRFTNLLEPLLILFMGAVVGSIVVIMMLSISAVTDMSI</sequence>